<protein>
    <submittedName>
        <fullName evidence="1">Uncharacterized protein</fullName>
    </submittedName>
</protein>
<gene>
    <name evidence="1" type="ORF">EVAR_49974_1</name>
</gene>
<dbReference type="AlphaFoldDB" id="A0A4C1YP56"/>
<evidence type="ECO:0000313" key="1">
    <source>
        <dbReference type="EMBL" id="GBP76177.1"/>
    </source>
</evidence>
<keyword evidence="2" id="KW-1185">Reference proteome</keyword>
<organism evidence="1 2">
    <name type="scientific">Eumeta variegata</name>
    <name type="common">Bagworm moth</name>
    <name type="synonym">Eumeta japonica</name>
    <dbReference type="NCBI Taxonomy" id="151549"/>
    <lineage>
        <taxon>Eukaryota</taxon>
        <taxon>Metazoa</taxon>
        <taxon>Ecdysozoa</taxon>
        <taxon>Arthropoda</taxon>
        <taxon>Hexapoda</taxon>
        <taxon>Insecta</taxon>
        <taxon>Pterygota</taxon>
        <taxon>Neoptera</taxon>
        <taxon>Endopterygota</taxon>
        <taxon>Lepidoptera</taxon>
        <taxon>Glossata</taxon>
        <taxon>Ditrysia</taxon>
        <taxon>Tineoidea</taxon>
        <taxon>Psychidae</taxon>
        <taxon>Oiketicinae</taxon>
        <taxon>Eumeta</taxon>
    </lineage>
</organism>
<evidence type="ECO:0000313" key="2">
    <source>
        <dbReference type="Proteomes" id="UP000299102"/>
    </source>
</evidence>
<dbReference type="Proteomes" id="UP000299102">
    <property type="component" value="Unassembled WGS sequence"/>
</dbReference>
<accession>A0A4C1YP56</accession>
<reference evidence="1 2" key="1">
    <citation type="journal article" date="2019" name="Commun. Biol.">
        <title>The bagworm genome reveals a unique fibroin gene that provides high tensile strength.</title>
        <authorList>
            <person name="Kono N."/>
            <person name="Nakamura H."/>
            <person name="Ohtoshi R."/>
            <person name="Tomita M."/>
            <person name="Numata K."/>
            <person name="Arakawa K."/>
        </authorList>
    </citation>
    <scope>NUCLEOTIDE SEQUENCE [LARGE SCALE GENOMIC DNA]</scope>
</reference>
<dbReference type="EMBL" id="BGZK01001279">
    <property type="protein sequence ID" value="GBP76177.1"/>
    <property type="molecule type" value="Genomic_DNA"/>
</dbReference>
<name>A0A4C1YP56_EUMVA</name>
<sequence length="120" mass="13426">MFLASLISFINFAIRLVFNFLSRRVLKGGDQRSRSGASRIDDEPRQFAGELEDRGRCAGERRVVNANAAPLPDFGGGLRRRRRGPRRVRTRTATMYLLFRLWSRDCVPLPPRPGGAGGAP</sequence>
<proteinExistence type="predicted"/>
<comment type="caution">
    <text evidence="1">The sequence shown here is derived from an EMBL/GenBank/DDBJ whole genome shotgun (WGS) entry which is preliminary data.</text>
</comment>